<dbReference type="SUPFAM" id="SSF53850">
    <property type="entry name" value="Periplasmic binding protein-like II"/>
    <property type="match status" value="1"/>
</dbReference>
<keyword evidence="3" id="KW-0238">DNA-binding</keyword>
<evidence type="ECO:0000313" key="6">
    <source>
        <dbReference type="EMBL" id="GAC48528.1"/>
    </source>
</evidence>
<reference evidence="6 7" key="1">
    <citation type="submission" date="2012-12" db="EMBL/GenBank/DDBJ databases">
        <title>Whole genome shotgun sequence of Gordonia aichiensis NBRC 108223.</title>
        <authorList>
            <person name="Isaki-Nakamura S."/>
            <person name="Hosoyama A."/>
            <person name="Tsuchikane K."/>
            <person name="Ando Y."/>
            <person name="Baba S."/>
            <person name="Ohji S."/>
            <person name="Hamada M."/>
            <person name="Tamura T."/>
            <person name="Yamazoe A."/>
            <person name="Yamazaki S."/>
            <person name="Fujita N."/>
        </authorList>
    </citation>
    <scope>NUCLEOTIDE SEQUENCE [LARGE SCALE GENOMIC DNA]</scope>
    <source>
        <strain evidence="6 7">NBRC 108223</strain>
    </source>
</reference>
<proteinExistence type="inferred from homology"/>
<sequence length="303" mass="32279">MELHQLRYVLAVVDSGSFTAAASVLHISQSGVSTQVRKLESELGIAILQRTTRRVMLTSEGERVLPVLRAAVEGVDAVVAAADDLRGLITGTLRVGTVSGLTWRPVFDAIARMHHDHPGVEISVREGVSTALIEEVESGELDVAIAAWSGHAPEHVPSEVIVDDALHAVVARDHPWAARTTVAPDEIAEIDLISLTRGTGARTALDALLAREGQMRRPRWEVASPSLARMLATRGLGVAALSASTAASWDDVVSLPINDPDARSRLGVVWRDPASPAAAALLREIDPHLGSAAPPRRVNARKK</sequence>
<dbReference type="PROSITE" id="PS50931">
    <property type="entry name" value="HTH_LYSR"/>
    <property type="match status" value="1"/>
</dbReference>
<dbReference type="InterPro" id="IPR000847">
    <property type="entry name" value="LysR_HTH_N"/>
</dbReference>
<dbReference type="Proteomes" id="UP000010988">
    <property type="component" value="Unassembled WGS sequence"/>
</dbReference>
<dbReference type="InterPro" id="IPR036388">
    <property type="entry name" value="WH-like_DNA-bd_sf"/>
</dbReference>
<protein>
    <submittedName>
        <fullName evidence="6">Putative LysR family transcriptional regulator</fullName>
    </submittedName>
</protein>
<organism evidence="6 7">
    <name type="scientific">Gordonia aichiensis NBRC 108223</name>
    <dbReference type="NCBI Taxonomy" id="1220583"/>
    <lineage>
        <taxon>Bacteria</taxon>
        <taxon>Bacillati</taxon>
        <taxon>Actinomycetota</taxon>
        <taxon>Actinomycetes</taxon>
        <taxon>Mycobacteriales</taxon>
        <taxon>Gordoniaceae</taxon>
        <taxon>Gordonia</taxon>
    </lineage>
</organism>
<dbReference type="PANTHER" id="PTHR30419:SF8">
    <property type="entry name" value="NITROGEN ASSIMILATION TRANSCRIPTIONAL ACTIVATOR-RELATED"/>
    <property type="match status" value="1"/>
</dbReference>
<dbReference type="Gene3D" id="3.40.190.290">
    <property type="match status" value="1"/>
</dbReference>
<evidence type="ECO:0000256" key="2">
    <source>
        <dbReference type="ARBA" id="ARBA00023015"/>
    </source>
</evidence>
<dbReference type="InterPro" id="IPR036390">
    <property type="entry name" value="WH_DNA-bd_sf"/>
</dbReference>
<dbReference type="EMBL" id="BANR01000006">
    <property type="protein sequence ID" value="GAC48528.1"/>
    <property type="molecule type" value="Genomic_DNA"/>
</dbReference>
<dbReference type="PANTHER" id="PTHR30419">
    <property type="entry name" value="HTH-TYPE TRANSCRIPTIONAL REGULATOR YBHD"/>
    <property type="match status" value="1"/>
</dbReference>
<evidence type="ECO:0000313" key="7">
    <source>
        <dbReference type="Proteomes" id="UP000010988"/>
    </source>
</evidence>
<dbReference type="Pfam" id="PF00126">
    <property type="entry name" value="HTH_1"/>
    <property type="match status" value="1"/>
</dbReference>
<name>L7KLG2_9ACTN</name>
<dbReference type="AlphaFoldDB" id="L7KLG2"/>
<evidence type="ECO:0000259" key="5">
    <source>
        <dbReference type="PROSITE" id="PS50931"/>
    </source>
</evidence>
<keyword evidence="7" id="KW-1185">Reference proteome</keyword>
<feature type="domain" description="HTH lysR-type" evidence="5">
    <location>
        <begin position="1"/>
        <end position="58"/>
    </location>
</feature>
<dbReference type="OrthoDB" id="3181812at2"/>
<dbReference type="Gene3D" id="1.10.10.10">
    <property type="entry name" value="Winged helix-like DNA-binding domain superfamily/Winged helix DNA-binding domain"/>
    <property type="match status" value="1"/>
</dbReference>
<keyword evidence="2" id="KW-0805">Transcription regulation</keyword>
<dbReference type="FunFam" id="1.10.10.10:FF:000001">
    <property type="entry name" value="LysR family transcriptional regulator"/>
    <property type="match status" value="1"/>
</dbReference>
<evidence type="ECO:0000256" key="4">
    <source>
        <dbReference type="ARBA" id="ARBA00023163"/>
    </source>
</evidence>
<dbReference type="Pfam" id="PF03466">
    <property type="entry name" value="LysR_substrate"/>
    <property type="match status" value="1"/>
</dbReference>
<accession>L7KLG2</accession>
<dbReference type="eggNOG" id="COG0583">
    <property type="taxonomic scope" value="Bacteria"/>
</dbReference>
<dbReference type="SUPFAM" id="SSF46785">
    <property type="entry name" value="Winged helix' DNA-binding domain"/>
    <property type="match status" value="1"/>
</dbReference>
<dbReference type="STRING" id="1220583.GOACH_06_00250"/>
<comment type="caution">
    <text evidence="6">The sequence shown here is derived from an EMBL/GenBank/DDBJ whole genome shotgun (WGS) entry which is preliminary data.</text>
</comment>
<dbReference type="InterPro" id="IPR050950">
    <property type="entry name" value="HTH-type_LysR_regulators"/>
</dbReference>
<dbReference type="InterPro" id="IPR005119">
    <property type="entry name" value="LysR_subst-bd"/>
</dbReference>
<keyword evidence="4" id="KW-0804">Transcription</keyword>
<dbReference type="GO" id="GO:0003677">
    <property type="term" value="F:DNA binding"/>
    <property type="evidence" value="ECO:0007669"/>
    <property type="project" value="UniProtKB-KW"/>
</dbReference>
<dbReference type="PRINTS" id="PR00039">
    <property type="entry name" value="HTHLYSR"/>
</dbReference>
<evidence type="ECO:0000256" key="1">
    <source>
        <dbReference type="ARBA" id="ARBA00009437"/>
    </source>
</evidence>
<dbReference type="RefSeq" id="WP_005173876.1">
    <property type="nucleotide sequence ID" value="NZ_BANR01000006.1"/>
</dbReference>
<dbReference type="GO" id="GO:0005829">
    <property type="term" value="C:cytosol"/>
    <property type="evidence" value="ECO:0007669"/>
    <property type="project" value="TreeGrafter"/>
</dbReference>
<gene>
    <name evidence="6" type="ORF">GOACH_06_00250</name>
</gene>
<dbReference type="GO" id="GO:0003700">
    <property type="term" value="F:DNA-binding transcription factor activity"/>
    <property type="evidence" value="ECO:0007669"/>
    <property type="project" value="InterPro"/>
</dbReference>
<comment type="similarity">
    <text evidence="1">Belongs to the LysR transcriptional regulatory family.</text>
</comment>
<evidence type="ECO:0000256" key="3">
    <source>
        <dbReference type="ARBA" id="ARBA00023125"/>
    </source>
</evidence>